<name>A0A921T018_9FIRM</name>
<dbReference type="EMBL" id="DYUB01000258">
    <property type="protein sequence ID" value="HJG97088.1"/>
    <property type="molecule type" value="Genomic_DNA"/>
</dbReference>
<accession>A0A921T018</accession>
<proteinExistence type="predicted"/>
<sequence length="86" mass="10460">MKSNEMYINNQYGMELDFKDLSEDEYTTYGNEKEYYQYIDRIERISNIIMNLDTKYLSYIMTHGKDNEKIEYLFNLVGRMLLEKAI</sequence>
<organism evidence="1 2">
    <name type="scientific">Romboutsia timonensis</name>
    <dbReference type="NCBI Taxonomy" id="1776391"/>
    <lineage>
        <taxon>Bacteria</taxon>
        <taxon>Bacillati</taxon>
        <taxon>Bacillota</taxon>
        <taxon>Clostridia</taxon>
        <taxon>Peptostreptococcales</taxon>
        <taxon>Peptostreptococcaceae</taxon>
        <taxon>Romboutsia</taxon>
    </lineage>
</organism>
<evidence type="ECO:0000313" key="2">
    <source>
        <dbReference type="Proteomes" id="UP000776700"/>
    </source>
</evidence>
<protein>
    <submittedName>
        <fullName evidence="1">Uncharacterized protein</fullName>
    </submittedName>
</protein>
<gene>
    <name evidence="1" type="ORF">K8V90_08320</name>
</gene>
<evidence type="ECO:0000313" key="1">
    <source>
        <dbReference type="EMBL" id="HJG97088.1"/>
    </source>
</evidence>
<reference evidence="1" key="1">
    <citation type="journal article" date="2021" name="PeerJ">
        <title>Extensive microbial diversity within the chicken gut microbiome revealed by metagenomics and culture.</title>
        <authorList>
            <person name="Gilroy R."/>
            <person name="Ravi A."/>
            <person name="Getino M."/>
            <person name="Pursley I."/>
            <person name="Horton D.L."/>
            <person name="Alikhan N.F."/>
            <person name="Baker D."/>
            <person name="Gharbi K."/>
            <person name="Hall N."/>
            <person name="Watson M."/>
            <person name="Adriaenssens E.M."/>
            <person name="Foster-Nyarko E."/>
            <person name="Jarju S."/>
            <person name="Secka A."/>
            <person name="Antonio M."/>
            <person name="Oren A."/>
            <person name="Chaudhuri R.R."/>
            <person name="La Ragione R."/>
            <person name="Hildebrand F."/>
            <person name="Pallen M.J."/>
        </authorList>
    </citation>
    <scope>NUCLEOTIDE SEQUENCE</scope>
    <source>
        <strain evidence="1">1277</strain>
    </source>
</reference>
<dbReference type="AlphaFoldDB" id="A0A921T018"/>
<dbReference type="Proteomes" id="UP000776700">
    <property type="component" value="Unassembled WGS sequence"/>
</dbReference>
<reference evidence="1" key="2">
    <citation type="submission" date="2021-09" db="EMBL/GenBank/DDBJ databases">
        <authorList>
            <person name="Gilroy R."/>
        </authorList>
    </citation>
    <scope>NUCLEOTIDE SEQUENCE</scope>
    <source>
        <strain evidence="1">1277</strain>
    </source>
</reference>
<comment type="caution">
    <text evidence="1">The sequence shown here is derived from an EMBL/GenBank/DDBJ whole genome shotgun (WGS) entry which is preliminary data.</text>
</comment>